<organism evidence="2 3">
    <name type="scientific">Candidatus Magasanikbacteria bacterium GW2011_GWC2_34_16</name>
    <dbReference type="NCBI Taxonomy" id="1619045"/>
    <lineage>
        <taxon>Bacteria</taxon>
        <taxon>Candidatus Magasanikiibacteriota</taxon>
    </lineage>
</organism>
<keyword evidence="1" id="KW-0648">Protein biosynthesis</keyword>
<accession>A0A0G0DWU8</accession>
<comment type="similarity">
    <text evidence="1">Belongs to the GatC family.</text>
</comment>
<dbReference type="SUPFAM" id="SSF141000">
    <property type="entry name" value="Glu-tRNAGln amidotransferase C subunit"/>
    <property type="match status" value="1"/>
</dbReference>
<dbReference type="PANTHER" id="PTHR15004">
    <property type="entry name" value="GLUTAMYL-TRNA(GLN) AMIDOTRANSFERASE SUBUNIT C, MITOCHONDRIAL"/>
    <property type="match status" value="1"/>
</dbReference>
<protein>
    <recommendedName>
        <fullName evidence="1">Aspartyl/glutamyl-tRNA(Asn/Gln) amidotransferase subunit C</fullName>
        <shortName evidence="1">Asp/Glu-ADT subunit C</shortName>
        <ecNumber evidence="1">6.3.5.-</ecNumber>
    </recommendedName>
</protein>
<dbReference type="HAMAP" id="MF_00122">
    <property type="entry name" value="GatC"/>
    <property type="match status" value="1"/>
</dbReference>
<comment type="subunit">
    <text evidence="1">Heterotrimer of A, B and C subunits.</text>
</comment>
<keyword evidence="1" id="KW-0436">Ligase</keyword>
<name>A0A0G0DWU8_9BACT</name>
<dbReference type="GO" id="GO:0050567">
    <property type="term" value="F:glutaminyl-tRNA synthase (glutamine-hydrolyzing) activity"/>
    <property type="evidence" value="ECO:0007669"/>
    <property type="project" value="UniProtKB-UniRule"/>
</dbReference>
<reference evidence="2 3" key="1">
    <citation type="journal article" date="2015" name="Nature">
        <title>rRNA introns, odd ribosomes, and small enigmatic genomes across a large radiation of phyla.</title>
        <authorList>
            <person name="Brown C.T."/>
            <person name="Hug L.A."/>
            <person name="Thomas B.C."/>
            <person name="Sharon I."/>
            <person name="Castelle C.J."/>
            <person name="Singh A."/>
            <person name="Wilkins M.J."/>
            <person name="Williams K.H."/>
            <person name="Banfield J.F."/>
        </authorList>
    </citation>
    <scope>NUCLEOTIDE SEQUENCE [LARGE SCALE GENOMIC DNA]</scope>
</reference>
<dbReference type="EMBL" id="LBPO01000001">
    <property type="protein sequence ID" value="KKP59607.1"/>
    <property type="molecule type" value="Genomic_DNA"/>
</dbReference>
<dbReference type="Proteomes" id="UP000034927">
    <property type="component" value="Unassembled WGS sequence"/>
</dbReference>
<dbReference type="PATRIC" id="fig|1619045.3.peg.113"/>
<dbReference type="EC" id="6.3.5.-" evidence="1"/>
<evidence type="ECO:0000313" key="2">
    <source>
        <dbReference type="EMBL" id="KKP59607.1"/>
    </source>
</evidence>
<dbReference type="GO" id="GO:0070681">
    <property type="term" value="P:glutaminyl-tRNAGln biosynthesis via transamidation"/>
    <property type="evidence" value="ECO:0007669"/>
    <property type="project" value="TreeGrafter"/>
</dbReference>
<sequence length="94" mass="10604">MLTIEEVKKIAKLARIDLTPEEESRHADTISVVLDYMKILDEVDTTNVEPTAQVTGLSNIVREDITHECTIKKELLAQMPQVDQNELVVPAVFE</sequence>
<comment type="caution">
    <text evidence="2">The sequence shown here is derived from an EMBL/GenBank/DDBJ whole genome shotgun (WGS) entry which is preliminary data.</text>
</comment>
<keyword evidence="2" id="KW-0808">Transferase</keyword>
<dbReference type="PANTHER" id="PTHR15004:SF0">
    <property type="entry name" value="GLUTAMYL-TRNA(GLN) AMIDOTRANSFERASE SUBUNIT C, MITOCHONDRIAL"/>
    <property type="match status" value="1"/>
</dbReference>
<proteinExistence type="inferred from homology"/>
<dbReference type="NCBIfam" id="TIGR00135">
    <property type="entry name" value="gatC"/>
    <property type="match status" value="1"/>
</dbReference>
<dbReference type="Pfam" id="PF02686">
    <property type="entry name" value="GatC"/>
    <property type="match status" value="1"/>
</dbReference>
<dbReference type="InterPro" id="IPR003837">
    <property type="entry name" value="GatC"/>
</dbReference>
<dbReference type="InterPro" id="IPR036113">
    <property type="entry name" value="Asp/Glu-ADT_sf_sub_c"/>
</dbReference>
<keyword evidence="1" id="KW-0067">ATP-binding</keyword>
<comment type="catalytic activity">
    <reaction evidence="1">
        <text>L-aspartyl-tRNA(Asn) + L-glutamine + ATP + H2O = L-asparaginyl-tRNA(Asn) + L-glutamate + ADP + phosphate + 2 H(+)</text>
        <dbReference type="Rhea" id="RHEA:14513"/>
        <dbReference type="Rhea" id="RHEA-COMP:9674"/>
        <dbReference type="Rhea" id="RHEA-COMP:9677"/>
        <dbReference type="ChEBI" id="CHEBI:15377"/>
        <dbReference type="ChEBI" id="CHEBI:15378"/>
        <dbReference type="ChEBI" id="CHEBI:29985"/>
        <dbReference type="ChEBI" id="CHEBI:30616"/>
        <dbReference type="ChEBI" id="CHEBI:43474"/>
        <dbReference type="ChEBI" id="CHEBI:58359"/>
        <dbReference type="ChEBI" id="CHEBI:78515"/>
        <dbReference type="ChEBI" id="CHEBI:78516"/>
        <dbReference type="ChEBI" id="CHEBI:456216"/>
    </reaction>
</comment>
<dbReference type="Gene3D" id="1.10.20.60">
    <property type="entry name" value="Glu-tRNAGln amidotransferase C subunit, N-terminal domain"/>
    <property type="match status" value="1"/>
</dbReference>
<dbReference type="GO" id="GO:0050566">
    <property type="term" value="F:asparaginyl-tRNA synthase (glutamine-hydrolyzing) activity"/>
    <property type="evidence" value="ECO:0007669"/>
    <property type="project" value="RHEA"/>
</dbReference>
<dbReference type="GO" id="GO:0006412">
    <property type="term" value="P:translation"/>
    <property type="evidence" value="ECO:0007669"/>
    <property type="project" value="UniProtKB-UniRule"/>
</dbReference>
<comment type="catalytic activity">
    <reaction evidence="1">
        <text>L-glutamyl-tRNA(Gln) + L-glutamine + ATP + H2O = L-glutaminyl-tRNA(Gln) + L-glutamate + ADP + phosphate + H(+)</text>
        <dbReference type="Rhea" id="RHEA:17521"/>
        <dbReference type="Rhea" id="RHEA-COMP:9681"/>
        <dbReference type="Rhea" id="RHEA-COMP:9684"/>
        <dbReference type="ChEBI" id="CHEBI:15377"/>
        <dbReference type="ChEBI" id="CHEBI:15378"/>
        <dbReference type="ChEBI" id="CHEBI:29985"/>
        <dbReference type="ChEBI" id="CHEBI:30616"/>
        <dbReference type="ChEBI" id="CHEBI:43474"/>
        <dbReference type="ChEBI" id="CHEBI:58359"/>
        <dbReference type="ChEBI" id="CHEBI:78520"/>
        <dbReference type="ChEBI" id="CHEBI:78521"/>
        <dbReference type="ChEBI" id="CHEBI:456216"/>
    </reaction>
</comment>
<dbReference type="GO" id="GO:0016740">
    <property type="term" value="F:transferase activity"/>
    <property type="evidence" value="ECO:0007669"/>
    <property type="project" value="UniProtKB-KW"/>
</dbReference>
<evidence type="ECO:0000256" key="1">
    <source>
        <dbReference type="HAMAP-Rule" id="MF_00122"/>
    </source>
</evidence>
<keyword evidence="1" id="KW-0547">Nucleotide-binding</keyword>
<evidence type="ECO:0000313" key="3">
    <source>
        <dbReference type="Proteomes" id="UP000034927"/>
    </source>
</evidence>
<dbReference type="AlphaFoldDB" id="A0A0G0DWU8"/>
<gene>
    <name evidence="1" type="primary">gatC</name>
    <name evidence="2" type="ORF">UR53_C0001G0107</name>
</gene>
<dbReference type="GO" id="GO:0005524">
    <property type="term" value="F:ATP binding"/>
    <property type="evidence" value="ECO:0007669"/>
    <property type="project" value="UniProtKB-KW"/>
</dbReference>
<comment type="function">
    <text evidence="1">Allows the formation of correctly charged Asn-tRNA(Asn) or Gln-tRNA(Gln) through the transamidation of misacylated Asp-tRNA(Asn) or Glu-tRNA(Gln) in organisms which lack either or both of asparaginyl-tRNA or glutaminyl-tRNA synthetases. The reaction takes place in the presence of glutamine and ATP through an activated phospho-Asp-tRNA(Asn) or phospho-Glu-tRNA(Gln).</text>
</comment>
<dbReference type="GO" id="GO:0006450">
    <property type="term" value="P:regulation of translational fidelity"/>
    <property type="evidence" value="ECO:0007669"/>
    <property type="project" value="InterPro"/>
</dbReference>